<dbReference type="InterPro" id="IPR010115">
    <property type="entry name" value="FbiA/CofD"/>
</dbReference>
<dbReference type="HAMAP" id="MF_01257">
    <property type="entry name" value="CofD"/>
    <property type="match status" value="1"/>
</dbReference>
<dbReference type="PANTHER" id="PTHR43007">
    <property type="entry name" value="2-PHOSPHO-L-LACTATE TRANSFERASE"/>
    <property type="match status" value="1"/>
</dbReference>
<evidence type="ECO:0000313" key="3">
    <source>
        <dbReference type="EMBL" id="GEL18114.1"/>
    </source>
</evidence>
<dbReference type="Proteomes" id="UP000321328">
    <property type="component" value="Unassembled WGS sequence"/>
</dbReference>
<dbReference type="PANTHER" id="PTHR43007:SF1">
    <property type="entry name" value="2-PHOSPHO-L-LACTATE TRANSFERASE"/>
    <property type="match status" value="1"/>
</dbReference>
<dbReference type="AlphaFoldDB" id="A0A511D3E6"/>
<name>A0A511D3E6_9PSEU</name>
<comment type="caution">
    <text evidence="3">The sequence shown here is derived from an EMBL/GenBank/DDBJ whole genome shotgun (WGS) entry which is preliminary data.</text>
</comment>
<reference evidence="3 4" key="1">
    <citation type="submission" date="2019-07" db="EMBL/GenBank/DDBJ databases">
        <title>Whole genome shotgun sequence of Pseudonocardia asaccharolytica NBRC 16224.</title>
        <authorList>
            <person name="Hosoyama A."/>
            <person name="Uohara A."/>
            <person name="Ohji S."/>
            <person name="Ichikawa N."/>
        </authorList>
    </citation>
    <scope>NUCLEOTIDE SEQUENCE [LARGE SCALE GENOMIC DNA]</scope>
    <source>
        <strain evidence="3 4">NBRC 16224</strain>
    </source>
</reference>
<protein>
    <submittedName>
        <fullName evidence="3">LPPG--FO 2-phospho-L-lactate transferase</fullName>
    </submittedName>
</protein>
<dbReference type="GO" id="GO:0000287">
    <property type="term" value="F:magnesium ion binding"/>
    <property type="evidence" value="ECO:0007669"/>
    <property type="project" value="InterPro"/>
</dbReference>
<dbReference type="Gene3D" id="1.10.8.240">
    <property type="entry name" value="CofD-like domain"/>
    <property type="match status" value="1"/>
</dbReference>
<evidence type="ECO:0000313" key="4">
    <source>
        <dbReference type="Proteomes" id="UP000321328"/>
    </source>
</evidence>
<dbReference type="Pfam" id="PF01933">
    <property type="entry name" value="CofD"/>
    <property type="match status" value="1"/>
</dbReference>
<dbReference type="EMBL" id="BJVI01000016">
    <property type="protein sequence ID" value="GEL18114.1"/>
    <property type="molecule type" value="Genomic_DNA"/>
</dbReference>
<organism evidence="3 4">
    <name type="scientific">Pseudonocardia asaccharolytica DSM 44247 = NBRC 16224</name>
    <dbReference type="NCBI Taxonomy" id="1123024"/>
    <lineage>
        <taxon>Bacteria</taxon>
        <taxon>Bacillati</taxon>
        <taxon>Actinomycetota</taxon>
        <taxon>Actinomycetes</taxon>
        <taxon>Pseudonocardiales</taxon>
        <taxon>Pseudonocardiaceae</taxon>
        <taxon>Pseudonocardia</taxon>
    </lineage>
</organism>
<proteinExistence type="inferred from homology"/>
<dbReference type="RefSeq" id="WP_051233276.1">
    <property type="nucleotide sequence ID" value="NZ_AUII01000021.1"/>
</dbReference>
<accession>A0A511D3E6</accession>
<dbReference type="InterPro" id="IPR038136">
    <property type="entry name" value="CofD-like_dom_sf"/>
</dbReference>
<dbReference type="OrthoDB" id="7466225at2"/>
<keyword evidence="1 3" id="KW-0808">Transferase</keyword>
<gene>
    <name evidence="3" type="ORF">PA7_19510</name>
</gene>
<dbReference type="SUPFAM" id="SSF142338">
    <property type="entry name" value="CofD-like"/>
    <property type="match status" value="1"/>
</dbReference>
<evidence type="ECO:0000256" key="2">
    <source>
        <dbReference type="ARBA" id="ARBA00022842"/>
    </source>
</evidence>
<dbReference type="GO" id="GO:0043743">
    <property type="term" value="F:LPPG:FO 2-phospho-L-lactate transferase activity"/>
    <property type="evidence" value="ECO:0007669"/>
    <property type="project" value="InterPro"/>
</dbReference>
<dbReference type="Gene3D" id="3.40.50.10680">
    <property type="entry name" value="CofD-like domains"/>
    <property type="match status" value="1"/>
</dbReference>
<dbReference type="STRING" id="1123024.GCA_000423625_03756"/>
<dbReference type="InterPro" id="IPR002882">
    <property type="entry name" value="CofD"/>
</dbReference>
<evidence type="ECO:0000256" key="1">
    <source>
        <dbReference type="ARBA" id="ARBA00022679"/>
    </source>
</evidence>
<sequence length="327" mass="34415">MLKDTRVRRSRRIVGLGGGIGASRLWRALVALVPPTDLTLVVNTADDLWMHGLRICPDLDTTLYALADRQDTQRGWGLRDESFRCMEALRDLGHDVWFNLGDRDLATHLFRTGLLRTGVALTEVTQRLAAGMGVAVRVLPMTEAEVATRVTTVDGRGLHYEEFLVREHAAPAVADVDYAVSGEPVTPAPGVLDALRAADLVVIAPSNPVASIAPILAVPGIRDAVAEAQDVVAVTPIVSGVPITDPGEQRRAVARAALLAAAGVPATASGVATLYAKLCARYVLDVADSAEAAAVASLGLEPLLVPTLLHQGACARDLVATVLGRSA</sequence>
<dbReference type="NCBIfam" id="TIGR01819">
    <property type="entry name" value="F420_cofD"/>
    <property type="match status" value="1"/>
</dbReference>
<keyword evidence="2" id="KW-0460">Magnesium</keyword>
<keyword evidence="4" id="KW-1185">Reference proteome</keyword>